<evidence type="ECO:0000313" key="2">
    <source>
        <dbReference type="EMBL" id="CAD8531648.1"/>
    </source>
</evidence>
<organism evidence="2">
    <name type="scientific">Calcidiscus leptoporus</name>
    <dbReference type="NCBI Taxonomy" id="127549"/>
    <lineage>
        <taxon>Eukaryota</taxon>
        <taxon>Haptista</taxon>
        <taxon>Haptophyta</taxon>
        <taxon>Prymnesiophyceae</taxon>
        <taxon>Coccolithales</taxon>
        <taxon>Calcidiscaceae</taxon>
        <taxon>Calcidiscus</taxon>
    </lineage>
</organism>
<feature type="signal peptide" evidence="1">
    <location>
        <begin position="1"/>
        <end position="17"/>
    </location>
</feature>
<name>A0A7S0ITX8_9EUKA</name>
<reference evidence="2" key="1">
    <citation type="submission" date="2021-01" db="EMBL/GenBank/DDBJ databases">
        <authorList>
            <person name="Corre E."/>
            <person name="Pelletier E."/>
            <person name="Niang G."/>
            <person name="Scheremetjew M."/>
            <person name="Finn R."/>
            <person name="Kale V."/>
            <person name="Holt S."/>
            <person name="Cochrane G."/>
            <person name="Meng A."/>
            <person name="Brown T."/>
            <person name="Cohen L."/>
        </authorList>
    </citation>
    <scope>NUCLEOTIDE SEQUENCE</scope>
    <source>
        <strain evidence="2">RCC1130</strain>
    </source>
</reference>
<accession>A0A7S0ITX8</accession>
<proteinExistence type="predicted"/>
<feature type="chain" id="PRO_5030621434" description="GT23 domain-containing protein" evidence="1">
    <location>
        <begin position="18"/>
        <end position="478"/>
    </location>
</feature>
<sequence length="478" mass="51694">MRALFYILALLAAAACGIPLPVKKALLAKERADAHGRELTATICPTDDRAAVRNAIALLACCSSCRSTALKAEQAWKRAFGSQLNTNLDYLISHLLKGHTPNALRMKIMPFSKGREHPQEWVNTSRCPNRNMACLFSPVSALCSLNYTISSAKQRADAVALLNRAHPYHLASESARLLLTPNLWLSRRVAIIARALTGALSVPANDDAAGDADNPDSTADFIGIHVRRGDKLITPLPSEAITLLPTSAIANTVAQLAARHRLRRVVVLSDDEDVAPDLAALLPSLRVVTLQIPHMSLAHGQSHISKARFNQAGAGRGRTPSDSLLEPCGLPGYLHHRPLASCVAKVVEQGKPLKQAIALNVERLLNSNGVRTSANDLGALLMAALLNLARARILVGSSRSNVAVLVLTLVGAQVDACSRSLPHFIDYEQPRAFVSRSLPAFEPFTMRDLVSGRYFCHISWGGRKGLCYAGRQRNQTKE</sequence>
<dbReference type="PROSITE" id="PS51257">
    <property type="entry name" value="PROKAR_LIPOPROTEIN"/>
    <property type="match status" value="1"/>
</dbReference>
<evidence type="ECO:0000256" key="1">
    <source>
        <dbReference type="SAM" id="SignalP"/>
    </source>
</evidence>
<gene>
    <name evidence="2" type="ORF">CLEP1334_LOCUS6900</name>
</gene>
<keyword evidence="1" id="KW-0732">Signal</keyword>
<evidence type="ECO:0008006" key="3">
    <source>
        <dbReference type="Google" id="ProtNLM"/>
    </source>
</evidence>
<dbReference type="EMBL" id="HBER01013831">
    <property type="protein sequence ID" value="CAD8531648.1"/>
    <property type="molecule type" value="Transcribed_RNA"/>
</dbReference>
<protein>
    <recommendedName>
        <fullName evidence="3">GT23 domain-containing protein</fullName>
    </recommendedName>
</protein>
<dbReference type="AlphaFoldDB" id="A0A7S0ITX8"/>